<feature type="transmembrane region" description="Helical" evidence="1">
    <location>
        <begin position="89"/>
        <end position="106"/>
    </location>
</feature>
<accession>A0ABP5X3A3</accession>
<protein>
    <recommendedName>
        <fullName evidence="2">Phage shock protein PspC N-terminal domain-containing protein</fullName>
    </recommendedName>
</protein>
<dbReference type="Pfam" id="PF04024">
    <property type="entry name" value="PspC"/>
    <property type="match status" value="1"/>
</dbReference>
<feature type="domain" description="Phage shock protein PspC N-terminal" evidence="2">
    <location>
        <begin position="71"/>
        <end position="117"/>
    </location>
</feature>
<dbReference type="Proteomes" id="UP001501231">
    <property type="component" value="Unassembled WGS sequence"/>
</dbReference>
<name>A0ABP5X3A3_9ACTN</name>
<comment type="caution">
    <text evidence="3">The sequence shown here is derived from an EMBL/GenBank/DDBJ whole genome shotgun (WGS) entry which is preliminary data.</text>
</comment>
<keyword evidence="4" id="KW-1185">Reference proteome</keyword>
<dbReference type="EMBL" id="BAAARW010000024">
    <property type="protein sequence ID" value="GAA2440788.1"/>
    <property type="molecule type" value="Genomic_DNA"/>
</dbReference>
<gene>
    <name evidence="3" type="ORF">GCM10010191_66010</name>
</gene>
<keyword evidence="1" id="KW-1133">Transmembrane helix</keyword>
<keyword evidence="1" id="KW-0472">Membrane</keyword>
<keyword evidence="1" id="KW-0812">Transmembrane</keyword>
<evidence type="ECO:0000313" key="3">
    <source>
        <dbReference type="EMBL" id="GAA2440788.1"/>
    </source>
</evidence>
<sequence length="148" mass="15860">MDQDESLRDLKVSIGDHLTSIQSDVISEDLMRSTLERMRPAVLRRLTKRSRKLRKQDAPGGVASDKASGSGVCNGIAAAQGLSVAWARGLYVAISFLAGALLAPVGDGYPMLAVFGPSILVCLGLSVFLQPVATRAEYARLRAPHLER</sequence>
<dbReference type="InterPro" id="IPR007168">
    <property type="entry name" value="Phageshock_PspC_N"/>
</dbReference>
<evidence type="ECO:0000259" key="2">
    <source>
        <dbReference type="Pfam" id="PF04024"/>
    </source>
</evidence>
<evidence type="ECO:0000256" key="1">
    <source>
        <dbReference type="SAM" id="Phobius"/>
    </source>
</evidence>
<organism evidence="3 4">
    <name type="scientific">Actinomadura vinacea</name>
    <dbReference type="NCBI Taxonomy" id="115336"/>
    <lineage>
        <taxon>Bacteria</taxon>
        <taxon>Bacillati</taxon>
        <taxon>Actinomycetota</taxon>
        <taxon>Actinomycetes</taxon>
        <taxon>Streptosporangiales</taxon>
        <taxon>Thermomonosporaceae</taxon>
        <taxon>Actinomadura</taxon>
    </lineage>
</organism>
<evidence type="ECO:0000313" key="4">
    <source>
        <dbReference type="Proteomes" id="UP001501231"/>
    </source>
</evidence>
<feature type="transmembrane region" description="Helical" evidence="1">
    <location>
        <begin position="112"/>
        <end position="133"/>
    </location>
</feature>
<reference evidence="4" key="1">
    <citation type="journal article" date="2019" name="Int. J. Syst. Evol. Microbiol.">
        <title>The Global Catalogue of Microorganisms (GCM) 10K type strain sequencing project: providing services to taxonomists for standard genome sequencing and annotation.</title>
        <authorList>
            <consortium name="The Broad Institute Genomics Platform"/>
            <consortium name="The Broad Institute Genome Sequencing Center for Infectious Disease"/>
            <person name="Wu L."/>
            <person name="Ma J."/>
        </authorList>
    </citation>
    <scope>NUCLEOTIDE SEQUENCE [LARGE SCALE GENOMIC DNA]</scope>
    <source>
        <strain evidence="4">JCM 3325</strain>
    </source>
</reference>
<dbReference type="RefSeq" id="WP_344594287.1">
    <property type="nucleotide sequence ID" value="NZ_BAAARW010000024.1"/>
</dbReference>
<proteinExistence type="predicted"/>